<organism evidence="3 4">
    <name type="scientific">Saccharopolyspora dendranthemae</name>
    <dbReference type="NCBI Taxonomy" id="1181886"/>
    <lineage>
        <taxon>Bacteria</taxon>
        <taxon>Bacillati</taxon>
        <taxon>Actinomycetota</taxon>
        <taxon>Actinomycetes</taxon>
        <taxon>Pseudonocardiales</taxon>
        <taxon>Pseudonocardiaceae</taxon>
        <taxon>Saccharopolyspora</taxon>
    </lineage>
</organism>
<protein>
    <recommendedName>
        <fullName evidence="2">Outer membrane channel protein CpnT-like N-terminal domain-containing protein</fullName>
    </recommendedName>
</protein>
<dbReference type="InterPro" id="IPR057746">
    <property type="entry name" value="CpnT-like_N"/>
</dbReference>
<dbReference type="Proteomes" id="UP000316184">
    <property type="component" value="Unassembled WGS sequence"/>
</dbReference>
<dbReference type="AlphaFoldDB" id="A0A561VBB2"/>
<gene>
    <name evidence="3" type="ORF">FHU35_111535</name>
</gene>
<accession>A0A561VBB2</accession>
<feature type="region of interest" description="Disordered" evidence="1">
    <location>
        <begin position="317"/>
        <end position="336"/>
    </location>
</feature>
<evidence type="ECO:0000256" key="1">
    <source>
        <dbReference type="SAM" id="MobiDB-lite"/>
    </source>
</evidence>
<reference evidence="3 4" key="1">
    <citation type="submission" date="2019-06" db="EMBL/GenBank/DDBJ databases">
        <title>Sequencing the genomes of 1000 actinobacteria strains.</title>
        <authorList>
            <person name="Klenk H.-P."/>
        </authorList>
    </citation>
    <scope>NUCLEOTIDE SEQUENCE [LARGE SCALE GENOMIC DNA]</scope>
    <source>
        <strain evidence="3 4">DSM 46699</strain>
    </source>
</reference>
<proteinExistence type="predicted"/>
<sequence>MVVTDSEAEADAVAKNTKNPMDGAGGVENVVSIYKGIENGDWDTVGLSAVGVGVDAVSLATNPLGTLASWGVGYIMEHVEFIKEPFDALMGNPDAISGMASTWGKIGEELKSVGQEYAQTVRNTTGWEGKAAEAYRNLGDGGAKTIDALATASTGLKASVDGVGALVSAVRGIVRDLIAGAIGEIIAALAKWGIAAVCTAGVAIGGAIADAVRIALQWAEKISGWMQKLGTAMKNMWNKLDELGTAATSIRKGVDEFFSGLSTPPEGNLLKLQNKDTPLTAGKVDELAEGATGSGSKLKDAWEGTKAGGSGYQPFAKGDVWQPSMSMGPGAGSYKGAYELDKESAKLDDGNEQEGK</sequence>
<evidence type="ECO:0000313" key="3">
    <source>
        <dbReference type="EMBL" id="TWG08906.1"/>
    </source>
</evidence>
<comment type="caution">
    <text evidence="3">The sequence shown here is derived from an EMBL/GenBank/DDBJ whole genome shotgun (WGS) entry which is preliminary data.</text>
</comment>
<evidence type="ECO:0000313" key="4">
    <source>
        <dbReference type="Proteomes" id="UP000316184"/>
    </source>
</evidence>
<feature type="domain" description="Outer membrane channel protein CpnT-like N-terminal" evidence="2">
    <location>
        <begin position="91"/>
        <end position="209"/>
    </location>
</feature>
<feature type="region of interest" description="Disordered" evidence="1">
    <location>
        <begin position="290"/>
        <end position="312"/>
    </location>
</feature>
<keyword evidence="4" id="KW-1185">Reference proteome</keyword>
<evidence type="ECO:0000259" key="2">
    <source>
        <dbReference type="Pfam" id="PF25547"/>
    </source>
</evidence>
<name>A0A561VBB2_9PSEU</name>
<dbReference type="RefSeq" id="WP_246110120.1">
    <property type="nucleotide sequence ID" value="NZ_VIWX01000001.1"/>
</dbReference>
<dbReference type="Pfam" id="PF25547">
    <property type="entry name" value="WXG100_2"/>
    <property type="match status" value="1"/>
</dbReference>
<dbReference type="EMBL" id="VIWX01000001">
    <property type="protein sequence ID" value="TWG08906.1"/>
    <property type="molecule type" value="Genomic_DNA"/>
</dbReference>